<keyword evidence="1" id="KW-1133">Transmembrane helix</keyword>
<proteinExistence type="predicted"/>
<keyword evidence="1" id="KW-0472">Membrane</keyword>
<accession>A0A562KJA6</accession>
<evidence type="ECO:0000256" key="1">
    <source>
        <dbReference type="SAM" id="Phobius"/>
    </source>
</evidence>
<keyword evidence="3" id="KW-1185">Reference proteome</keyword>
<sequence>MTTKNKIYLFLSILVLLLTFVGIFQNFDTIHFIGFETEIIWIPIWIAIVVLPLLNLYEIAVNQDDYSKYYWLSLFCNVISIFFILRHFKIELLNL</sequence>
<organism evidence="2 3">
    <name type="scientific">Flavobacterium cheniae</name>
    <dbReference type="NCBI Taxonomy" id="295428"/>
    <lineage>
        <taxon>Bacteria</taxon>
        <taxon>Pseudomonadati</taxon>
        <taxon>Bacteroidota</taxon>
        <taxon>Flavobacteriia</taxon>
        <taxon>Flavobacteriales</taxon>
        <taxon>Flavobacteriaceae</taxon>
        <taxon>Flavobacterium</taxon>
    </lineage>
</organism>
<comment type="caution">
    <text evidence="2">The sequence shown here is derived from an EMBL/GenBank/DDBJ whole genome shotgun (WGS) entry which is preliminary data.</text>
</comment>
<dbReference type="RefSeq" id="WP_133607298.1">
    <property type="nucleotide sequence ID" value="NZ_SNZC01000001.1"/>
</dbReference>
<evidence type="ECO:0000313" key="3">
    <source>
        <dbReference type="Proteomes" id="UP000315312"/>
    </source>
</evidence>
<dbReference type="AlphaFoldDB" id="A0A562KJA6"/>
<gene>
    <name evidence="2" type="ORF">IP97_01146</name>
</gene>
<keyword evidence="1" id="KW-0812">Transmembrane</keyword>
<feature type="transmembrane region" description="Helical" evidence="1">
    <location>
        <begin position="39"/>
        <end position="57"/>
    </location>
</feature>
<dbReference type="Proteomes" id="UP000315312">
    <property type="component" value="Unassembled WGS sequence"/>
</dbReference>
<feature type="transmembrane region" description="Helical" evidence="1">
    <location>
        <begin position="7"/>
        <end position="27"/>
    </location>
</feature>
<evidence type="ECO:0000313" key="2">
    <source>
        <dbReference type="EMBL" id="TWH95470.1"/>
    </source>
</evidence>
<feature type="transmembrane region" description="Helical" evidence="1">
    <location>
        <begin position="69"/>
        <end position="88"/>
    </location>
</feature>
<name>A0A562KJA6_9FLAO</name>
<reference evidence="2 3" key="1">
    <citation type="journal article" date="2015" name="Stand. Genomic Sci.">
        <title>Genomic Encyclopedia of Bacterial and Archaeal Type Strains, Phase III: the genomes of soil and plant-associated and newly described type strains.</title>
        <authorList>
            <person name="Whitman W.B."/>
            <person name="Woyke T."/>
            <person name="Klenk H.P."/>
            <person name="Zhou Y."/>
            <person name="Lilburn T.G."/>
            <person name="Beck B.J."/>
            <person name="De Vos P."/>
            <person name="Vandamme P."/>
            <person name="Eisen J.A."/>
            <person name="Garrity G."/>
            <person name="Hugenholtz P."/>
            <person name="Kyrpides N.C."/>
        </authorList>
    </citation>
    <scope>NUCLEOTIDE SEQUENCE [LARGE SCALE GENOMIC DNA]</scope>
    <source>
        <strain evidence="2 3">CGMCC 1.6844</strain>
    </source>
</reference>
<protein>
    <submittedName>
        <fullName evidence="2">Uncharacterized protein</fullName>
    </submittedName>
</protein>
<dbReference type="OrthoDB" id="1367381at2"/>
<dbReference type="EMBL" id="VLKM01000004">
    <property type="protein sequence ID" value="TWH95470.1"/>
    <property type="molecule type" value="Genomic_DNA"/>
</dbReference>